<dbReference type="WBParaSite" id="SBAD_0000345301-mRNA-1">
    <property type="protein sequence ID" value="SBAD_0000345301-mRNA-1"/>
    <property type="gene ID" value="SBAD_0000345301"/>
</dbReference>
<dbReference type="PANTHER" id="PTHR47027:SF30">
    <property type="entry name" value="THAP-TYPE DOMAIN-CONTAINING PROTEIN"/>
    <property type="match status" value="1"/>
</dbReference>
<reference evidence="3" key="1">
    <citation type="submission" date="2016-06" db="UniProtKB">
        <authorList>
            <consortium name="WormBaseParasite"/>
        </authorList>
    </citation>
    <scope>IDENTIFICATION</scope>
</reference>
<sequence length="67" mass="7580">MRMNASKTKCLVLSRYPAHCFLQIKGEAMEQVEKFKYLGTVFTRDGKLDEEIDRRIGVASGVLSELA</sequence>
<keyword evidence="2" id="KW-1185">Reference proteome</keyword>
<gene>
    <name evidence="1" type="ORF">SBAD_LOCUS3299</name>
</gene>
<name>A0A183II54_9BILA</name>
<dbReference type="Proteomes" id="UP000270296">
    <property type="component" value="Unassembled WGS sequence"/>
</dbReference>
<evidence type="ECO:0000313" key="2">
    <source>
        <dbReference type="Proteomes" id="UP000270296"/>
    </source>
</evidence>
<protein>
    <submittedName>
        <fullName evidence="3">Myosin motor domain-containing protein</fullName>
    </submittedName>
</protein>
<accession>A0A183II54</accession>
<organism evidence="3">
    <name type="scientific">Soboliphyme baturini</name>
    <dbReference type="NCBI Taxonomy" id="241478"/>
    <lineage>
        <taxon>Eukaryota</taxon>
        <taxon>Metazoa</taxon>
        <taxon>Ecdysozoa</taxon>
        <taxon>Nematoda</taxon>
        <taxon>Enoplea</taxon>
        <taxon>Dorylaimia</taxon>
        <taxon>Dioctophymatida</taxon>
        <taxon>Dioctophymatoidea</taxon>
        <taxon>Soboliphymatidae</taxon>
        <taxon>Soboliphyme</taxon>
    </lineage>
</organism>
<reference evidence="1 2" key="2">
    <citation type="submission" date="2018-11" db="EMBL/GenBank/DDBJ databases">
        <authorList>
            <consortium name="Pathogen Informatics"/>
        </authorList>
    </citation>
    <scope>NUCLEOTIDE SEQUENCE [LARGE SCALE GENOMIC DNA]</scope>
</reference>
<dbReference type="OrthoDB" id="425681at2759"/>
<proteinExistence type="predicted"/>
<evidence type="ECO:0000313" key="3">
    <source>
        <dbReference type="WBParaSite" id="SBAD_0000345301-mRNA-1"/>
    </source>
</evidence>
<dbReference type="AlphaFoldDB" id="A0A183II54"/>
<dbReference type="EMBL" id="UZAM01007671">
    <property type="protein sequence ID" value="VDP00690.1"/>
    <property type="molecule type" value="Genomic_DNA"/>
</dbReference>
<dbReference type="PANTHER" id="PTHR47027">
    <property type="entry name" value="REVERSE TRANSCRIPTASE DOMAIN-CONTAINING PROTEIN"/>
    <property type="match status" value="1"/>
</dbReference>
<evidence type="ECO:0000313" key="1">
    <source>
        <dbReference type="EMBL" id="VDP00690.1"/>
    </source>
</evidence>